<name>A0ABW7ID51_9RHOB</name>
<feature type="signal peptide" evidence="1">
    <location>
        <begin position="1"/>
        <end position="16"/>
    </location>
</feature>
<dbReference type="InterPro" id="IPR028992">
    <property type="entry name" value="Hedgehog/Intein_dom"/>
</dbReference>
<feature type="domain" description="Hedgehog/Intein (Hint)" evidence="2">
    <location>
        <begin position="149"/>
        <end position="295"/>
    </location>
</feature>
<feature type="chain" id="PRO_5046323801" evidence="1">
    <location>
        <begin position="17"/>
        <end position="353"/>
    </location>
</feature>
<dbReference type="Pfam" id="PF13403">
    <property type="entry name" value="Hint_2"/>
    <property type="match status" value="1"/>
</dbReference>
<dbReference type="Gene3D" id="2.170.16.10">
    <property type="entry name" value="Hedgehog/Intein (Hint) domain"/>
    <property type="match status" value="1"/>
</dbReference>
<reference evidence="3 4" key="1">
    <citation type="submission" date="2024-10" db="EMBL/GenBank/DDBJ databases">
        <authorList>
            <person name="Yang X.-N."/>
        </authorList>
    </citation>
    <scope>NUCLEOTIDE SEQUENCE [LARGE SCALE GENOMIC DNA]</scope>
    <source>
        <strain evidence="3 4">CAU 1059</strain>
    </source>
</reference>
<protein>
    <submittedName>
        <fullName evidence="3">Hint domain-containing protein</fullName>
    </submittedName>
</protein>
<evidence type="ECO:0000259" key="2">
    <source>
        <dbReference type="Pfam" id="PF13403"/>
    </source>
</evidence>
<proteinExistence type="predicted"/>
<dbReference type="InterPro" id="IPR036844">
    <property type="entry name" value="Hint_dom_sf"/>
</dbReference>
<dbReference type="PROSITE" id="PS50817">
    <property type="entry name" value="INTEIN_N_TER"/>
    <property type="match status" value="1"/>
</dbReference>
<dbReference type="EMBL" id="JBIHMM010000005">
    <property type="protein sequence ID" value="MFH0255280.1"/>
    <property type="molecule type" value="Genomic_DNA"/>
</dbReference>
<gene>
    <name evidence="3" type="ORF">ACGRVM_15345</name>
</gene>
<keyword evidence="4" id="KW-1185">Reference proteome</keyword>
<accession>A0ABW7ID51</accession>
<keyword evidence="1" id="KW-0732">Signal</keyword>
<sequence length="353" mass="38006">MPIYSLAIFAISNLQAAPGSTAIAPNETSGLPQVGDTFTVGNGTPQTIQIDDDNALFQDGSSLPQFIVDPLTIDGQTFAAGSQIQNEFVLSTNFNGVEIIAVRIRDAVTGTQTTIGYTVTGPIPPGTQVTISQTRDGSPSGDIPYTGVICFCEGTLITARRGLVPIEELEIGEDVLTLDHGFRPIRWIGSRHLSARDLAAHPRLLPVRVAAGALGKGIPEEDLTVSPQHRLLLRSKIAQTMFGTREVLVPAIKLCALDGIEQIGHAGGVSYWHVMLDIHEIIFANCAPAESLFAGPEALKSVLPGQLREIEELFPEATRPGFAVEPARVIPRKGRLMKQLVRRHAKHQRPLIT</sequence>
<organism evidence="3 4">
    <name type="scientific">Roseovarius aquimarinus</name>
    <dbReference type="NCBI Taxonomy" id="1229156"/>
    <lineage>
        <taxon>Bacteria</taxon>
        <taxon>Pseudomonadati</taxon>
        <taxon>Pseudomonadota</taxon>
        <taxon>Alphaproteobacteria</taxon>
        <taxon>Rhodobacterales</taxon>
        <taxon>Roseobacteraceae</taxon>
        <taxon>Roseovarius</taxon>
    </lineage>
</organism>
<comment type="caution">
    <text evidence="3">The sequence shown here is derived from an EMBL/GenBank/DDBJ whole genome shotgun (WGS) entry which is preliminary data.</text>
</comment>
<evidence type="ECO:0000313" key="4">
    <source>
        <dbReference type="Proteomes" id="UP001607157"/>
    </source>
</evidence>
<dbReference type="Proteomes" id="UP001607157">
    <property type="component" value="Unassembled WGS sequence"/>
</dbReference>
<dbReference type="InterPro" id="IPR006141">
    <property type="entry name" value="Intein_N"/>
</dbReference>
<evidence type="ECO:0000256" key="1">
    <source>
        <dbReference type="SAM" id="SignalP"/>
    </source>
</evidence>
<evidence type="ECO:0000313" key="3">
    <source>
        <dbReference type="EMBL" id="MFH0255280.1"/>
    </source>
</evidence>
<dbReference type="RefSeq" id="WP_377173063.1">
    <property type="nucleotide sequence ID" value="NZ_JBHTJC010000006.1"/>
</dbReference>
<dbReference type="SUPFAM" id="SSF51294">
    <property type="entry name" value="Hedgehog/intein (Hint) domain"/>
    <property type="match status" value="1"/>
</dbReference>